<protein>
    <submittedName>
        <fullName evidence="1">Uncharacterized protein</fullName>
    </submittedName>
</protein>
<sequence length="89" mass="10591">MFYRDCLYVSKEQMEKAQISKCNKSVPNPKYPYCACVLHSYVLNVEGEEWNEDFEYDEEDNNEEHDEFEEVGDNEQHAFSLRDRIANAL</sequence>
<proteinExistence type="predicted"/>
<name>E9H2S6_DAPPU</name>
<gene>
    <name evidence="1" type="ORF">DAPPUDRAFT_324810</name>
</gene>
<dbReference type="EMBL" id="GL732587">
    <property type="protein sequence ID" value="EFX73958.1"/>
    <property type="molecule type" value="Genomic_DNA"/>
</dbReference>
<dbReference type="KEGG" id="dpx:DAPPUDRAFT_324810"/>
<dbReference type="InParanoid" id="E9H2S6"/>
<accession>E9H2S6</accession>
<keyword evidence="2" id="KW-1185">Reference proteome</keyword>
<dbReference type="AlphaFoldDB" id="E9H2S6"/>
<organism evidence="1 2">
    <name type="scientific">Daphnia pulex</name>
    <name type="common">Water flea</name>
    <dbReference type="NCBI Taxonomy" id="6669"/>
    <lineage>
        <taxon>Eukaryota</taxon>
        <taxon>Metazoa</taxon>
        <taxon>Ecdysozoa</taxon>
        <taxon>Arthropoda</taxon>
        <taxon>Crustacea</taxon>
        <taxon>Branchiopoda</taxon>
        <taxon>Diplostraca</taxon>
        <taxon>Cladocera</taxon>
        <taxon>Anomopoda</taxon>
        <taxon>Daphniidae</taxon>
        <taxon>Daphnia</taxon>
    </lineage>
</organism>
<dbReference type="Proteomes" id="UP000000305">
    <property type="component" value="Unassembled WGS sequence"/>
</dbReference>
<evidence type="ECO:0000313" key="2">
    <source>
        <dbReference type="Proteomes" id="UP000000305"/>
    </source>
</evidence>
<dbReference type="HOGENOM" id="CLU_2457066_0_0_1"/>
<evidence type="ECO:0000313" key="1">
    <source>
        <dbReference type="EMBL" id="EFX73958.1"/>
    </source>
</evidence>
<reference evidence="1 2" key="1">
    <citation type="journal article" date="2011" name="Science">
        <title>The ecoresponsive genome of Daphnia pulex.</title>
        <authorList>
            <person name="Colbourne J.K."/>
            <person name="Pfrender M.E."/>
            <person name="Gilbert D."/>
            <person name="Thomas W.K."/>
            <person name="Tucker A."/>
            <person name="Oakley T.H."/>
            <person name="Tokishita S."/>
            <person name="Aerts A."/>
            <person name="Arnold G.J."/>
            <person name="Basu M.K."/>
            <person name="Bauer D.J."/>
            <person name="Caceres C.E."/>
            <person name="Carmel L."/>
            <person name="Casola C."/>
            <person name="Choi J.H."/>
            <person name="Detter J.C."/>
            <person name="Dong Q."/>
            <person name="Dusheyko S."/>
            <person name="Eads B.D."/>
            <person name="Frohlich T."/>
            <person name="Geiler-Samerotte K.A."/>
            <person name="Gerlach D."/>
            <person name="Hatcher P."/>
            <person name="Jogdeo S."/>
            <person name="Krijgsveld J."/>
            <person name="Kriventseva E.V."/>
            <person name="Kultz D."/>
            <person name="Laforsch C."/>
            <person name="Lindquist E."/>
            <person name="Lopez J."/>
            <person name="Manak J.R."/>
            <person name="Muller J."/>
            <person name="Pangilinan J."/>
            <person name="Patwardhan R.P."/>
            <person name="Pitluck S."/>
            <person name="Pritham E.J."/>
            <person name="Rechtsteiner A."/>
            <person name="Rho M."/>
            <person name="Rogozin I.B."/>
            <person name="Sakarya O."/>
            <person name="Salamov A."/>
            <person name="Schaack S."/>
            <person name="Shapiro H."/>
            <person name="Shiga Y."/>
            <person name="Skalitzky C."/>
            <person name="Smith Z."/>
            <person name="Souvorov A."/>
            <person name="Sung W."/>
            <person name="Tang Z."/>
            <person name="Tsuchiya D."/>
            <person name="Tu H."/>
            <person name="Vos H."/>
            <person name="Wang M."/>
            <person name="Wolf Y.I."/>
            <person name="Yamagata H."/>
            <person name="Yamada T."/>
            <person name="Ye Y."/>
            <person name="Shaw J.R."/>
            <person name="Andrews J."/>
            <person name="Crease T.J."/>
            <person name="Tang H."/>
            <person name="Lucas S.M."/>
            <person name="Robertson H.M."/>
            <person name="Bork P."/>
            <person name="Koonin E.V."/>
            <person name="Zdobnov E.M."/>
            <person name="Grigoriev I.V."/>
            <person name="Lynch M."/>
            <person name="Boore J.L."/>
        </authorList>
    </citation>
    <scope>NUCLEOTIDE SEQUENCE [LARGE SCALE GENOMIC DNA]</scope>
</reference>